<reference evidence="14" key="1">
    <citation type="submission" date="2016-10" db="EMBL/GenBank/DDBJ databases">
        <authorList>
            <person name="Varghese N."/>
            <person name="Submissions S."/>
        </authorList>
    </citation>
    <scope>NUCLEOTIDE SEQUENCE [LARGE SCALE GENOMIC DNA]</scope>
    <source>
        <strain evidence="14">DSM 45079</strain>
    </source>
</reference>
<dbReference type="InterPro" id="IPR036097">
    <property type="entry name" value="HisK_dim/P_sf"/>
</dbReference>
<evidence type="ECO:0000256" key="3">
    <source>
        <dbReference type="ARBA" id="ARBA00012438"/>
    </source>
</evidence>
<dbReference type="EC" id="2.7.13.3" evidence="3"/>
<keyword evidence="5" id="KW-0808">Transferase</keyword>
<keyword evidence="8 10" id="KW-1133">Transmembrane helix</keyword>
<dbReference type="Gene3D" id="3.30.565.10">
    <property type="entry name" value="Histidine kinase-like ATPase, C-terminal domain"/>
    <property type="match status" value="1"/>
</dbReference>
<accession>A0A1H2KB13</accession>
<protein>
    <recommendedName>
        <fullName evidence="3">histidine kinase</fullName>
        <ecNumber evidence="3">2.7.13.3</ecNumber>
    </recommendedName>
</protein>
<dbReference type="CDD" id="cd00075">
    <property type="entry name" value="HATPase"/>
    <property type="match status" value="1"/>
</dbReference>
<comment type="subcellular location">
    <subcellularLocation>
        <location evidence="2">Cell membrane</location>
    </subcellularLocation>
</comment>
<gene>
    <name evidence="13" type="ORF">SAMN04488563_3626</name>
</gene>
<dbReference type="Pfam" id="PF00672">
    <property type="entry name" value="HAMP"/>
    <property type="match status" value="1"/>
</dbReference>
<dbReference type="Pfam" id="PF02518">
    <property type="entry name" value="HATPase_c"/>
    <property type="match status" value="1"/>
</dbReference>
<dbReference type="InterPro" id="IPR036890">
    <property type="entry name" value="HATPase_C_sf"/>
</dbReference>
<evidence type="ECO:0000256" key="5">
    <source>
        <dbReference type="ARBA" id="ARBA00022679"/>
    </source>
</evidence>
<dbReference type="PANTHER" id="PTHR45436:SF5">
    <property type="entry name" value="SENSOR HISTIDINE KINASE TRCS"/>
    <property type="match status" value="1"/>
</dbReference>
<keyword evidence="4" id="KW-0597">Phosphoprotein</keyword>
<dbReference type="STRING" id="419479.SAMN04488563_3626"/>
<evidence type="ECO:0000256" key="1">
    <source>
        <dbReference type="ARBA" id="ARBA00000085"/>
    </source>
</evidence>
<feature type="domain" description="HAMP" evidence="12">
    <location>
        <begin position="110"/>
        <end position="163"/>
    </location>
</feature>
<dbReference type="SMART" id="SM00304">
    <property type="entry name" value="HAMP"/>
    <property type="match status" value="1"/>
</dbReference>
<dbReference type="OrthoDB" id="9786919at2"/>
<keyword evidence="9" id="KW-0902">Two-component regulatory system</keyword>
<dbReference type="InterPro" id="IPR005467">
    <property type="entry name" value="His_kinase_dom"/>
</dbReference>
<name>A0A1H2KB13_9ACTN</name>
<evidence type="ECO:0000259" key="12">
    <source>
        <dbReference type="PROSITE" id="PS50885"/>
    </source>
</evidence>
<dbReference type="InterPro" id="IPR003594">
    <property type="entry name" value="HATPase_dom"/>
</dbReference>
<dbReference type="Gene3D" id="6.10.340.10">
    <property type="match status" value="1"/>
</dbReference>
<feature type="transmembrane region" description="Helical" evidence="10">
    <location>
        <begin position="21"/>
        <end position="43"/>
    </location>
</feature>
<evidence type="ECO:0000256" key="8">
    <source>
        <dbReference type="ARBA" id="ARBA00022989"/>
    </source>
</evidence>
<dbReference type="PROSITE" id="PS50109">
    <property type="entry name" value="HIS_KIN"/>
    <property type="match status" value="1"/>
</dbReference>
<evidence type="ECO:0000256" key="6">
    <source>
        <dbReference type="ARBA" id="ARBA00022692"/>
    </source>
</evidence>
<dbReference type="SMART" id="SM00388">
    <property type="entry name" value="HisKA"/>
    <property type="match status" value="1"/>
</dbReference>
<comment type="catalytic activity">
    <reaction evidence="1">
        <text>ATP + protein L-histidine = ADP + protein N-phospho-L-histidine.</text>
        <dbReference type="EC" id="2.7.13.3"/>
    </reaction>
</comment>
<keyword evidence="6 10" id="KW-0812">Transmembrane</keyword>
<dbReference type="InterPro" id="IPR003661">
    <property type="entry name" value="HisK_dim/P_dom"/>
</dbReference>
<dbReference type="InterPro" id="IPR050428">
    <property type="entry name" value="TCS_sensor_his_kinase"/>
</dbReference>
<evidence type="ECO:0000256" key="4">
    <source>
        <dbReference type="ARBA" id="ARBA00022553"/>
    </source>
</evidence>
<dbReference type="RefSeq" id="WP_046770611.1">
    <property type="nucleotide sequence ID" value="NZ_LBMC01000023.1"/>
</dbReference>
<dbReference type="SMART" id="SM00387">
    <property type="entry name" value="HATPase_c"/>
    <property type="match status" value="1"/>
</dbReference>
<dbReference type="Gene3D" id="1.10.287.130">
    <property type="match status" value="1"/>
</dbReference>
<dbReference type="SUPFAM" id="SSF55874">
    <property type="entry name" value="ATPase domain of HSP90 chaperone/DNA topoisomerase II/histidine kinase"/>
    <property type="match status" value="1"/>
</dbReference>
<evidence type="ECO:0000256" key="9">
    <source>
        <dbReference type="ARBA" id="ARBA00023012"/>
    </source>
</evidence>
<dbReference type="SUPFAM" id="SSF158472">
    <property type="entry name" value="HAMP domain-like"/>
    <property type="match status" value="1"/>
</dbReference>
<keyword evidence="7 13" id="KW-0418">Kinase</keyword>
<dbReference type="CDD" id="cd00082">
    <property type="entry name" value="HisKA"/>
    <property type="match status" value="1"/>
</dbReference>
<evidence type="ECO:0000313" key="14">
    <source>
        <dbReference type="Proteomes" id="UP000182977"/>
    </source>
</evidence>
<sequence>MVDEEASVRAPRRRSVRWRFTGMYAALFLVSGAAMLVVVTLFAGGTLDVETGPGQPISAMSEAAEARIASLEHRLAQAQAQQTHQLLLGSAVGLVVMGLLSLLFGWYAAGRVLRPLRAMTSATRHISANSLHERLALTGPHDELRDLGDTIDELLARLEGSFAAERRFVADASHELRTPLATMRAAVDVTLAKPSPPSEQTRTLAERISTELDDVEQLLDGLMTLARAQHDLPEPESVPVDELVADALTARRLPIEQVLDAAPRAAVHGSRILLQRLVENLVANAVVHNQPGGWVHVTIRPAGSAVELVVENDGDVLTQDEVSKLTRPFQRVGTERTSSPGSGLGLAIVAAVAEAHGGRLELRPRRQGGLCVTVTLPRAVEEALVR</sequence>
<dbReference type="GO" id="GO:0000155">
    <property type="term" value="F:phosphorelay sensor kinase activity"/>
    <property type="evidence" value="ECO:0007669"/>
    <property type="project" value="InterPro"/>
</dbReference>
<evidence type="ECO:0000259" key="11">
    <source>
        <dbReference type="PROSITE" id="PS50109"/>
    </source>
</evidence>
<evidence type="ECO:0000256" key="10">
    <source>
        <dbReference type="SAM" id="Phobius"/>
    </source>
</evidence>
<dbReference type="GO" id="GO:0005886">
    <property type="term" value="C:plasma membrane"/>
    <property type="evidence" value="ECO:0007669"/>
    <property type="project" value="UniProtKB-SubCell"/>
</dbReference>
<dbReference type="Proteomes" id="UP000182977">
    <property type="component" value="Chromosome I"/>
</dbReference>
<organism evidence="13 14">
    <name type="scientific">Jiangella alkaliphila</name>
    <dbReference type="NCBI Taxonomy" id="419479"/>
    <lineage>
        <taxon>Bacteria</taxon>
        <taxon>Bacillati</taxon>
        <taxon>Actinomycetota</taxon>
        <taxon>Actinomycetes</taxon>
        <taxon>Jiangellales</taxon>
        <taxon>Jiangellaceae</taxon>
        <taxon>Jiangella</taxon>
    </lineage>
</organism>
<keyword evidence="10" id="KW-0472">Membrane</keyword>
<feature type="transmembrane region" description="Helical" evidence="10">
    <location>
        <begin position="86"/>
        <end position="109"/>
    </location>
</feature>
<evidence type="ECO:0000256" key="7">
    <source>
        <dbReference type="ARBA" id="ARBA00022777"/>
    </source>
</evidence>
<evidence type="ECO:0000256" key="2">
    <source>
        <dbReference type="ARBA" id="ARBA00004236"/>
    </source>
</evidence>
<dbReference type="Pfam" id="PF00512">
    <property type="entry name" value="HisKA"/>
    <property type="match status" value="1"/>
</dbReference>
<feature type="domain" description="Histidine kinase" evidence="11">
    <location>
        <begin position="171"/>
        <end position="380"/>
    </location>
</feature>
<proteinExistence type="predicted"/>
<evidence type="ECO:0000313" key="13">
    <source>
        <dbReference type="EMBL" id="SDU65859.1"/>
    </source>
</evidence>
<keyword evidence="14" id="KW-1185">Reference proteome</keyword>
<dbReference type="PANTHER" id="PTHR45436">
    <property type="entry name" value="SENSOR HISTIDINE KINASE YKOH"/>
    <property type="match status" value="1"/>
</dbReference>
<dbReference type="SUPFAM" id="SSF47384">
    <property type="entry name" value="Homodimeric domain of signal transducing histidine kinase"/>
    <property type="match status" value="1"/>
</dbReference>
<dbReference type="PROSITE" id="PS50885">
    <property type="entry name" value="HAMP"/>
    <property type="match status" value="1"/>
</dbReference>
<dbReference type="AlphaFoldDB" id="A0A1H2KB13"/>
<dbReference type="InterPro" id="IPR003660">
    <property type="entry name" value="HAMP_dom"/>
</dbReference>
<dbReference type="EMBL" id="LT629791">
    <property type="protein sequence ID" value="SDU65859.1"/>
    <property type="molecule type" value="Genomic_DNA"/>
</dbReference>